<gene>
    <name evidence="3" type="ORF">I6G66_28705</name>
    <name evidence="2" type="ORF">SGN30_05780</name>
</gene>
<name>A0A080NWR3_DELAC</name>
<dbReference type="RefSeq" id="WP_012206835.1">
    <property type="nucleotide sequence ID" value="NZ_CAGKLB010000002.1"/>
</dbReference>
<dbReference type="Proteomes" id="UP000594778">
    <property type="component" value="Chromosome"/>
</dbReference>
<dbReference type="InterPro" id="IPR021831">
    <property type="entry name" value="ParD-like"/>
</dbReference>
<dbReference type="Pfam" id="PF11903">
    <property type="entry name" value="ParD_like"/>
    <property type="match status" value="1"/>
</dbReference>
<dbReference type="OMA" id="AEHWMRV"/>
<dbReference type="GeneID" id="24114511"/>
<protein>
    <submittedName>
        <fullName evidence="3">ParD-like family protein</fullName>
    </submittedName>
</protein>
<dbReference type="EMBL" id="JAWWMZ010000002">
    <property type="protein sequence ID" value="MDX4952926.1"/>
    <property type="molecule type" value="Genomic_DNA"/>
</dbReference>
<accession>A0A080NWR3</accession>
<organism evidence="3">
    <name type="scientific">Delftia acidovorans</name>
    <name type="common">Pseudomonas acidovorans</name>
    <name type="synonym">Comamonas acidovorans</name>
    <dbReference type="NCBI Taxonomy" id="80866"/>
    <lineage>
        <taxon>Bacteria</taxon>
        <taxon>Pseudomonadati</taxon>
        <taxon>Pseudomonadota</taxon>
        <taxon>Betaproteobacteria</taxon>
        <taxon>Burkholderiales</taxon>
        <taxon>Comamonadaceae</taxon>
        <taxon>Delftia</taxon>
    </lineage>
</organism>
<dbReference type="EMBL" id="CP065668">
    <property type="protein sequence ID" value="QPS08193.1"/>
    <property type="molecule type" value="Genomic_DNA"/>
</dbReference>
<dbReference type="AlphaFoldDB" id="A0A080NWR3"/>
<dbReference type="Proteomes" id="UP001287445">
    <property type="component" value="Unassembled WGS sequence"/>
</dbReference>
<evidence type="ECO:0000256" key="1">
    <source>
        <dbReference type="SAM" id="MobiDB-lite"/>
    </source>
</evidence>
<reference evidence="2" key="2">
    <citation type="submission" date="2023-11" db="EMBL/GenBank/DDBJ databases">
        <title>Identification and selenium tolerance of Delftia acidovorans R3-25.</title>
        <authorList>
            <person name="Zhang S."/>
            <person name="Liu Y."/>
            <person name="Guo Y."/>
        </authorList>
    </citation>
    <scope>NUCLEOTIDE SEQUENCE</scope>
    <source>
        <strain evidence="2">R3-25</strain>
    </source>
</reference>
<evidence type="ECO:0000313" key="2">
    <source>
        <dbReference type="EMBL" id="MDX4952926.1"/>
    </source>
</evidence>
<proteinExistence type="predicted"/>
<sequence length="91" mass="9717">MGIVKISDQLHDQIRLSSAALGRSINAQAEHWLRVGQLAEHHPHLDYAGICALLLQEAAATLKLGEPEAAPAPADTAARRPRPVRLSGGLQ</sequence>
<feature type="region of interest" description="Disordered" evidence="1">
    <location>
        <begin position="66"/>
        <end position="91"/>
    </location>
</feature>
<evidence type="ECO:0000313" key="3">
    <source>
        <dbReference type="EMBL" id="QPS08193.1"/>
    </source>
</evidence>
<reference evidence="3" key="1">
    <citation type="submission" date="2020-12" db="EMBL/GenBank/DDBJ databases">
        <title>FDA dAtabase for Regulatory Grade micrObial Sequences (FDA-ARGOS): Supporting development and validation of Infectious Disease Dx tests.</title>
        <authorList>
            <person name="Sproer C."/>
            <person name="Gronow S."/>
            <person name="Severitt S."/>
            <person name="Schroder I."/>
            <person name="Tallon L."/>
            <person name="Sadzewicz L."/>
            <person name="Zhao X."/>
            <person name="Boylan J."/>
            <person name="Ott S."/>
            <person name="Bowen H."/>
            <person name="Vavikolanu K."/>
            <person name="Mehta A."/>
            <person name="Aluvathingal J."/>
            <person name="Nadendla S."/>
            <person name="Lowell S."/>
            <person name="Myers T."/>
            <person name="Yan Y."/>
            <person name="Sichtig H."/>
        </authorList>
    </citation>
    <scope>NUCLEOTIDE SEQUENCE [LARGE SCALE GENOMIC DNA]</scope>
    <source>
        <strain evidence="3">FDAARGOS_909</strain>
    </source>
</reference>